<dbReference type="GO" id="GO:0006281">
    <property type="term" value="P:DNA repair"/>
    <property type="evidence" value="ECO:0007669"/>
    <property type="project" value="InterPro"/>
</dbReference>
<dbReference type="GO" id="GO:0003676">
    <property type="term" value="F:nucleic acid binding"/>
    <property type="evidence" value="ECO:0007669"/>
    <property type="project" value="InterPro"/>
</dbReference>
<evidence type="ECO:0000256" key="2">
    <source>
        <dbReference type="ARBA" id="ARBA00019841"/>
    </source>
</evidence>
<accession>A0A3D8IH99</accession>
<dbReference type="Gene3D" id="3.90.1640.30">
    <property type="match status" value="1"/>
</dbReference>
<protein>
    <recommendedName>
        <fullName evidence="2">Single-stranded-DNA-specific exonuclease RecJ</fullName>
    </recommendedName>
</protein>
<feature type="domain" description="DHHA1" evidence="7">
    <location>
        <begin position="296"/>
        <end position="377"/>
    </location>
</feature>
<feature type="domain" description="DDH" evidence="6">
    <location>
        <begin position="31"/>
        <end position="175"/>
    </location>
</feature>
<dbReference type="GO" id="GO:0006310">
    <property type="term" value="P:DNA recombination"/>
    <property type="evidence" value="ECO:0007669"/>
    <property type="project" value="InterPro"/>
</dbReference>
<keyword evidence="10" id="KW-1185">Reference proteome</keyword>
<comment type="similarity">
    <text evidence="1">Belongs to the RecJ family.</text>
</comment>
<dbReference type="Gene3D" id="3.10.310.30">
    <property type="match status" value="1"/>
</dbReference>
<dbReference type="InterPro" id="IPR051673">
    <property type="entry name" value="SSDNA_exonuclease_RecJ"/>
</dbReference>
<proteinExistence type="inferred from homology"/>
<dbReference type="PANTHER" id="PTHR30255:SF2">
    <property type="entry name" value="SINGLE-STRANDED-DNA-SPECIFIC EXONUCLEASE RECJ"/>
    <property type="match status" value="1"/>
</dbReference>
<evidence type="ECO:0000256" key="3">
    <source>
        <dbReference type="ARBA" id="ARBA00022722"/>
    </source>
</evidence>
<dbReference type="GO" id="GO:0008409">
    <property type="term" value="F:5'-3' exonuclease activity"/>
    <property type="evidence" value="ECO:0007669"/>
    <property type="project" value="InterPro"/>
</dbReference>
<evidence type="ECO:0000259" key="6">
    <source>
        <dbReference type="Pfam" id="PF01368"/>
    </source>
</evidence>
<dbReference type="InterPro" id="IPR041122">
    <property type="entry name" value="RecJ_OB"/>
</dbReference>
<organism evidence="9 10">
    <name type="scientific">Helicobacter ganmani</name>
    <dbReference type="NCBI Taxonomy" id="60246"/>
    <lineage>
        <taxon>Bacteria</taxon>
        <taxon>Pseudomonadati</taxon>
        <taxon>Campylobacterota</taxon>
        <taxon>Epsilonproteobacteria</taxon>
        <taxon>Campylobacterales</taxon>
        <taxon>Helicobacteraceae</taxon>
        <taxon>Helicobacter</taxon>
    </lineage>
</organism>
<dbReference type="InterPro" id="IPR004610">
    <property type="entry name" value="RecJ"/>
</dbReference>
<dbReference type="Pfam" id="PF17768">
    <property type="entry name" value="RecJ_OB"/>
    <property type="match status" value="1"/>
</dbReference>
<reference evidence="9 10" key="1">
    <citation type="submission" date="2018-04" db="EMBL/GenBank/DDBJ databases">
        <title>Novel Campyloabacter and Helicobacter Species and Strains.</title>
        <authorList>
            <person name="Mannion A.J."/>
            <person name="Shen Z."/>
            <person name="Fox J.G."/>
        </authorList>
    </citation>
    <scope>NUCLEOTIDE SEQUENCE [LARGE SCALE GENOMIC DNA]</scope>
    <source>
        <strain evidence="9 10">MIT 99-5101</strain>
    </source>
</reference>
<dbReference type="AlphaFoldDB" id="A0A3D8IH99"/>
<dbReference type="Proteomes" id="UP000256650">
    <property type="component" value="Unassembled WGS sequence"/>
</dbReference>
<dbReference type="OrthoDB" id="9809852at2"/>
<dbReference type="InterPro" id="IPR001667">
    <property type="entry name" value="DDH_dom"/>
</dbReference>
<gene>
    <name evidence="9" type="primary">recJ</name>
    <name evidence="9" type="ORF">CQA43_01040</name>
</gene>
<name>A0A3D8IH99_9HELI</name>
<evidence type="ECO:0000313" key="9">
    <source>
        <dbReference type="EMBL" id="RDU64599.1"/>
    </source>
</evidence>
<comment type="caution">
    <text evidence="9">The sequence shown here is derived from an EMBL/GenBank/DDBJ whole genome shotgun (WGS) entry which is preliminary data.</text>
</comment>
<dbReference type="InterPro" id="IPR003156">
    <property type="entry name" value="DHHA1_dom"/>
</dbReference>
<evidence type="ECO:0000256" key="1">
    <source>
        <dbReference type="ARBA" id="ARBA00005915"/>
    </source>
</evidence>
<evidence type="ECO:0000313" key="10">
    <source>
        <dbReference type="Proteomes" id="UP000256650"/>
    </source>
</evidence>
<dbReference type="InterPro" id="IPR038763">
    <property type="entry name" value="DHH_sf"/>
</dbReference>
<keyword evidence="3" id="KW-0540">Nuclease</keyword>
<dbReference type="PANTHER" id="PTHR30255">
    <property type="entry name" value="SINGLE-STRANDED-DNA-SPECIFIC EXONUCLEASE RECJ"/>
    <property type="match status" value="1"/>
</dbReference>
<evidence type="ECO:0000259" key="8">
    <source>
        <dbReference type="Pfam" id="PF17768"/>
    </source>
</evidence>
<dbReference type="Pfam" id="PF01368">
    <property type="entry name" value="DHH"/>
    <property type="match status" value="1"/>
</dbReference>
<evidence type="ECO:0000256" key="5">
    <source>
        <dbReference type="ARBA" id="ARBA00022839"/>
    </source>
</evidence>
<dbReference type="NCBIfam" id="TIGR00644">
    <property type="entry name" value="recJ"/>
    <property type="match status" value="1"/>
</dbReference>
<dbReference type="Pfam" id="PF02272">
    <property type="entry name" value="DHHA1"/>
    <property type="match status" value="1"/>
</dbReference>
<keyword evidence="4" id="KW-0378">Hydrolase</keyword>
<sequence>MSLKDLPLPQKLKNLSEIAKKIAQAIHQNQKIVVVGDYDVDGVVSCAILYEFFKKLHYKIEIEIPNRFSDGYGLSSTIIARLDCDMIITVDNGINAIEAAKICQERGIELIITDHHTPQEELPEALICNPKLSNDFPEPEICGACVAWYLCAALKDEMKLKVQMVEFLDLLALAIVSDVMPLRGINRVLLKKGLEVLRQSQRIALIHLREHFSKYNLDAQLISYYIAPLLNCAGRMEHALLSYRFLVTDKFSESKQYLKKLLDLNAKRKSLQNTIYEEAKEMFLAQKNSQELPFVLVFKESWHEGIIGIIAARLSEDFLKPSIVLTLKDGILKGSMRSVSVDCMQVLEANKEYLVAFGGHIGAAGLSLRLENLESFRMQLMKFQYQQGIPMQETRFKEVLGRLPLDLVRKDLFRMIQDFEPFGQDNLLPRFYTEAQIVDVRYFGAGHSNVKLQENGARHNGLAFFKDLRENVGQKIGCIYSLQWDKYNQDVVLNLEHYEFL</sequence>
<feature type="domain" description="RecJ OB" evidence="8">
    <location>
        <begin position="402"/>
        <end position="495"/>
    </location>
</feature>
<dbReference type="SUPFAM" id="SSF64182">
    <property type="entry name" value="DHH phosphoesterases"/>
    <property type="match status" value="1"/>
</dbReference>
<dbReference type="EMBL" id="NXLS01000001">
    <property type="protein sequence ID" value="RDU64599.1"/>
    <property type="molecule type" value="Genomic_DNA"/>
</dbReference>
<evidence type="ECO:0000256" key="4">
    <source>
        <dbReference type="ARBA" id="ARBA00022801"/>
    </source>
</evidence>
<evidence type="ECO:0000259" key="7">
    <source>
        <dbReference type="Pfam" id="PF02272"/>
    </source>
</evidence>
<keyword evidence="5 9" id="KW-0269">Exonuclease</keyword>